<dbReference type="PROSITE" id="PS50076">
    <property type="entry name" value="DNAJ_2"/>
    <property type="match status" value="1"/>
</dbReference>
<dbReference type="Gene3D" id="1.10.287.110">
    <property type="entry name" value="DnaJ domain"/>
    <property type="match status" value="1"/>
</dbReference>
<dbReference type="Pfam" id="PF00226">
    <property type="entry name" value="DnaJ"/>
    <property type="match status" value="1"/>
</dbReference>
<name>A0AAD4RAI1_9BILA</name>
<keyword evidence="4" id="KW-1185">Reference proteome</keyword>
<dbReference type="PANTHER" id="PTHR44144:SF1">
    <property type="entry name" value="DNAJ HOMOLOG SUBFAMILY C MEMBER 9"/>
    <property type="match status" value="1"/>
</dbReference>
<dbReference type="InterPro" id="IPR056453">
    <property type="entry name" value="HTH_DNAJC9"/>
</dbReference>
<dbReference type="InterPro" id="IPR036869">
    <property type="entry name" value="J_dom_sf"/>
</dbReference>
<reference evidence="3" key="1">
    <citation type="submission" date="2022-01" db="EMBL/GenBank/DDBJ databases">
        <title>Genome Sequence Resource for Two Populations of Ditylenchus destructor, the Migratory Endoparasitic Phytonematode.</title>
        <authorList>
            <person name="Zhang H."/>
            <person name="Lin R."/>
            <person name="Xie B."/>
        </authorList>
    </citation>
    <scope>NUCLEOTIDE SEQUENCE</scope>
    <source>
        <strain evidence="3">BazhouSP</strain>
    </source>
</reference>
<dbReference type="CDD" id="cd06257">
    <property type="entry name" value="DnaJ"/>
    <property type="match status" value="1"/>
</dbReference>
<sequence length="293" mass="34136">MQHLLHISANQELSPKSKAKIGLRKSSLSTELIRNVQKSRQVIMTFRKDCEELFGTSNLYEIFNVANKATNAEVKKAYYKQSILWHPDRFSSANNAGIKEEATRKFQVVSKIYSILSDKEKRMAYDENGQMDEDEGGEFDWSTVWNRTFKKVTKEEIEMFLKKYRGSEEEMEDVKKAYLKHKGNMNHILETVIGAEVMEEDRIREIIIYYIEKGEVQNFPKFVNEPAKERAKRRAKAKKEAAEADKALKEIQRNMEVDRESVRAKTTMKLLAASLRLRKASRATRNKCYCTLL</sequence>
<comment type="caution">
    <text evidence="3">The sequence shown here is derived from an EMBL/GenBank/DDBJ whole genome shotgun (WGS) entry which is preliminary data.</text>
</comment>
<evidence type="ECO:0000259" key="2">
    <source>
        <dbReference type="PROSITE" id="PS50076"/>
    </source>
</evidence>
<dbReference type="FunFam" id="1.10.287.110:FF:000035">
    <property type="entry name" value="DnaJ homolog subfamily C member 9"/>
    <property type="match status" value="1"/>
</dbReference>
<dbReference type="GO" id="GO:0005634">
    <property type="term" value="C:nucleus"/>
    <property type="evidence" value="ECO:0007669"/>
    <property type="project" value="TreeGrafter"/>
</dbReference>
<dbReference type="PANTHER" id="PTHR44144">
    <property type="entry name" value="DNAJ HOMOLOG SUBFAMILY C MEMBER 9"/>
    <property type="match status" value="1"/>
</dbReference>
<evidence type="ECO:0000313" key="3">
    <source>
        <dbReference type="EMBL" id="KAI1728418.1"/>
    </source>
</evidence>
<dbReference type="SMART" id="SM00271">
    <property type="entry name" value="DnaJ"/>
    <property type="match status" value="1"/>
</dbReference>
<keyword evidence="1" id="KW-0597">Phosphoprotein</keyword>
<dbReference type="PRINTS" id="PR00625">
    <property type="entry name" value="JDOMAIN"/>
</dbReference>
<dbReference type="AlphaFoldDB" id="A0AAD4RAI1"/>
<gene>
    <name evidence="3" type="ORF">DdX_00597</name>
</gene>
<accession>A0AAD4RAI1</accession>
<dbReference type="InterPro" id="IPR001623">
    <property type="entry name" value="DnaJ_domain"/>
</dbReference>
<dbReference type="GO" id="GO:0005737">
    <property type="term" value="C:cytoplasm"/>
    <property type="evidence" value="ECO:0007669"/>
    <property type="project" value="TreeGrafter"/>
</dbReference>
<organism evidence="3 4">
    <name type="scientific">Ditylenchus destructor</name>
    <dbReference type="NCBI Taxonomy" id="166010"/>
    <lineage>
        <taxon>Eukaryota</taxon>
        <taxon>Metazoa</taxon>
        <taxon>Ecdysozoa</taxon>
        <taxon>Nematoda</taxon>
        <taxon>Chromadorea</taxon>
        <taxon>Rhabditida</taxon>
        <taxon>Tylenchina</taxon>
        <taxon>Tylenchomorpha</taxon>
        <taxon>Sphaerularioidea</taxon>
        <taxon>Anguinidae</taxon>
        <taxon>Anguininae</taxon>
        <taxon>Ditylenchus</taxon>
    </lineage>
</organism>
<dbReference type="InterPro" id="IPR018253">
    <property type="entry name" value="DnaJ_domain_CS"/>
</dbReference>
<dbReference type="InterPro" id="IPR052594">
    <property type="entry name" value="J_domain-containing_protein"/>
</dbReference>
<dbReference type="PROSITE" id="PS00636">
    <property type="entry name" value="DNAJ_1"/>
    <property type="match status" value="1"/>
</dbReference>
<protein>
    <submittedName>
        <fullName evidence="3">DnaJ domain-containing protein</fullName>
    </submittedName>
</protein>
<proteinExistence type="predicted"/>
<feature type="domain" description="J" evidence="2">
    <location>
        <begin position="58"/>
        <end position="129"/>
    </location>
</feature>
<evidence type="ECO:0000256" key="1">
    <source>
        <dbReference type="ARBA" id="ARBA00022553"/>
    </source>
</evidence>
<dbReference type="SUPFAM" id="SSF46565">
    <property type="entry name" value="Chaperone J-domain"/>
    <property type="match status" value="1"/>
</dbReference>
<evidence type="ECO:0000313" key="4">
    <source>
        <dbReference type="Proteomes" id="UP001201812"/>
    </source>
</evidence>
<dbReference type="GO" id="GO:0031072">
    <property type="term" value="F:heat shock protein binding"/>
    <property type="evidence" value="ECO:0007669"/>
    <property type="project" value="TreeGrafter"/>
</dbReference>
<dbReference type="Proteomes" id="UP001201812">
    <property type="component" value="Unassembled WGS sequence"/>
</dbReference>
<dbReference type="EMBL" id="JAKKPZ010000001">
    <property type="protein sequence ID" value="KAI1728418.1"/>
    <property type="molecule type" value="Genomic_DNA"/>
</dbReference>
<dbReference type="Pfam" id="PF23302">
    <property type="entry name" value="HTH_DNAJC9"/>
    <property type="match status" value="1"/>
</dbReference>